<evidence type="ECO:0000313" key="3">
    <source>
        <dbReference type="Proteomes" id="UP000235025"/>
    </source>
</evidence>
<dbReference type="SUPFAM" id="SSF49354">
    <property type="entry name" value="PapD-like"/>
    <property type="match status" value="1"/>
</dbReference>
<organism evidence="2 3">
    <name type="scientific">Fischerella thermalis CCMEE 5268</name>
    <dbReference type="NCBI Taxonomy" id="2019662"/>
    <lineage>
        <taxon>Bacteria</taxon>
        <taxon>Bacillati</taxon>
        <taxon>Cyanobacteriota</taxon>
        <taxon>Cyanophyceae</taxon>
        <taxon>Nostocales</taxon>
        <taxon>Hapalosiphonaceae</taxon>
        <taxon>Fischerella</taxon>
    </lineage>
</organism>
<dbReference type="InterPro" id="IPR013783">
    <property type="entry name" value="Ig-like_fold"/>
</dbReference>
<evidence type="ECO:0000313" key="2">
    <source>
        <dbReference type="EMBL" id="PLZ99746.1"/>
    </source>
</evidence>
<dbReference type="Gene3D" id="2.60.40.10">
    <property type="entry name" value="Immunoglobulins"/>
    <property type="match status" value="1"/>
</dbReference>
<dbReference type="Proteomes" id="UP000235025">
    <property type="component" value="Unassembled WGS sequence"/>
</dbReference>
<dbReference type="RefSeq" id="WP_102171882.1">
    <property type="nucleotide sequence ID" value="NZ_NMQA01000061.1"/>
</dbReference>
<dbReference type="InterPro" id="IPR008962">
    <property type="entry name" value="PapD-like_sf"/>
</dbReference>
<accession>A0A2N6KJF5</accession>
<gene>
    <name evidence="2" type="ORF">CEN50_06060</name>
</gene>
<name>A0A2N6KJF5_9CYAN</name>
<proteinExistence type="predicted"/>
<dbReference type="EMBL" id="NMQA01000061">
    <property type="protein sequence ID" value="PLZ99746.1"/>
    <property type="molecule type" value="Genomic_DNA"/>
</dbReference>
<sequence length="310" mass="34105">MLRKVTTLALTAIGALTLGIPAAIAALDIGVSPSRVEVQINRKTRTQSIRVLNLSSKPLELKAYTRTWNMNEDGKLEDIASTEESLDRWIIFTPSQFTIPPKSSQTIRFAIRPRVQLKPGEHRAVLYLEEVRPSNEEQTKAIRTIGRFGVVIYGYVGDITRVGVLNSITVDTKPKVPTAVFDVSSTGSGYVRLKGQYAVWSAAKYPGAKATQGINDLGKPGKKLPENIIYAGMLPISPVLPGTRRRLLLPIVKNLPPGNYVLDLNGELNGIKIDQGIPFTVTKQTNTQKPQSRNRSTTSPSNQNIPLRNR</sequence>
<feature type="region of interest" description="Disordered" evidence="1">
    <location>
        <begin position="281"/>
        <end position="310"/>
    </location>
</feature>
<protein>
    <submittedName>
        <fullName evidence="2">P pilus assembly protein, chaperone PapD</fullName>
    </submittedName>
</protein>
<dbReference type="AlphaFoldDB" id="A0A2N6KJF5"/>
<comment type="caution">
    <text evidence="2">The sequence shown here is derived from an EMBL/GenBank/DDBJ whole genome shotgun (WGS) entry which is preliminary data.</text>
</comment>
<evidence type="ECO:0000256" key="1">
    <source>
        <dbReference type="SAM" id="MobiDB-lite"/>
    </source>
</evidence>
<reference evidence="2 3" key="1">
    <citation type="submission" date="2017-07" db="EMBL/GenBank/DDBJ databases">
        <title>Genomes of Fischerella (Mastigocladus) sp. strains.</title>
        <authorList>
            <person name="Miller S.R."/>
        </authorList>
    </citation>
    <scope>NUCLEOTIDE SEQUENCE [LARGE SCALE GENOMIC DNA]</scope>
    <source>
        <strain evidence="2 3">CCMEE 5268</strain>
    </source>
</reference>